<evidence type="ECO:0000256" key="5">
    <source>
        <dbReference type="PROSITE-ProRule" id="PRU01091"/>
    </source>
</evidence>
<comment type="similarity">
    <text evidence="1">Belongs to the AfsR/DnrI/RedD regulatory family.</text>
</comment>
<feature type="domain" description="OmpR/PhoB-type" evidence="6">
    <location>
        <begin position="1"/>
        <end position="97"/>
    </location>
</feature>
<dbReference type="InterPro" id="IPR041664">
    <property type="entry name" value="AAA_16"/>
</dbReference>
<dbReference type="PANTHER" id="PTHR35807:SF1">
    <property type="entry name" value="TRANSCRIPTIONAL REGULATOR REDD"/>
    <property type="match status" value="1"/>
</dbReference>
<dbReference type="EMBL" id="BAAAZN010000004">
    <property type="protein sequence ID" value="GAA3539968.1"/>
    <property type="molecule type" value="Genomic_DNA"/>
</dbReference>
<feature type="DNA-binding region" description="OmpR/PhoB-type" evidence="5">
    <location>
        <begin position="1"/>
        <end position="97"/>
    </location>
</feature>
<dbReference type="InterPro" id="IPR001867">
    <property type="entry name" value="OmpR/PhoB-type_DNA-bd"/>
</dbReference>
<evidence type="ECO:0000256" key="3">
    <source>
        <dbReference type="ARBA" id="ARBA00023125"/>
    </source>
</evidence>
<dbReference type="SUPFAM" id="SSF46894">
    <property type="entry name" value="C-terminal effector domain of the bipartite response regulators"/>
    <property type="match status" value="1"/>
</dbReference>
<dbReference type="PROSITE" id="PS51755">
    <property type="entry name" value="OMPR_PHOB"/>
    <property type="match status" value="1"/>
</dbReference>
<comment type="caution">
    <text evidence="7">The sequence shown here is derived from an EMBL/GenBank/DDBJ whole genome shotgun (WGS) entry which is preliminary data.</text>
</comment>
<dbReference type="SUPFAM" id="SSF48452">
    <property type="entry name" value="TPR-like"/>
    <property type="match status" value="1"/>
</dbReference>
<keyword evidence="2" id="KW-0805">Transcription regulation</keyword>
<dbReference type="InterPro" id="IPR027417">
    <property type="entry name" value="P-loop_NTPase"/>
</dbReference>
<dbReference type="InterPro" id="IPR036388">
    <property type="entry name" value="WH-like_DNA-bd_sf"/>
</dbReference>
<keyword evidence="4" id="KW-0804">Transcription</keyword>
<evidence type="ECO:0000313" key="8">
    <source>
        <dbReference type="Proteomes" id="UP001500689"/>
    </source>
</evidence>
<dbReference type="SMART" id="SM01043">
    <property type="entry name" value="BTAD"/>
    <property type="match status" value="1"/>
</dbReference>
<sequence>MVSFAVLGPLVASDARGPVALHGPRHRAVLARLLVARGQVVSVDALVDSLWREPGAGAVGALQTFVGALRRSLEPGRAPRTPASLLVTEAPGYALRAEPDQVDAWRFEALLRRNPSVAQLDEALGWWRGEPYAEFADEPWARAEIARLAELRSLALERRASGLLELGRAAEAVPDLDSHVDAHPLREEAWRLFVLALYRAGRQGDALAALRRARAVLAADLGVDPGPGLRQLEQDVLTQAPRLIPSETAPRERLVGRERELAELAEAAGRTRLVLVSGEAGAGKTALVREFAARLGRTTAWGPNPDASGVPPAWPWTRILNALGEPVPAREQTGDPAVSRFRWHHAVAARLAEVAVRGRLLLVLDDLQWAGEETLALLAAVIAEPAPVLVVATYRTTEVSAELSAALGRLARADPVRLYLGGLSVAAVAELVGDGPAEVIHRRTAGNPFFVRELARVLDAEGDLPDGIRDVVRHRLDSLPEDGRAVLRRAAVVGAEIDPGLLDDAWEELEIAVRTGFLVSTGPRQFRFAHSLVRDAVYEDIPLAQRAQLHAAVAEALARRRPSEVSLLAHHFLRAGDDRGVGYARAAAERAERDFAPHEAVRWWQAALAHGPRTVELLMGLARTSAITGSLEAARRYRAEALDLAGADLALTTRVLTAFDVPGIWTDNDDPALARRIADAADRVLATELEPPVRARLLATVALELRSAGGPRARAAAVEAEQLARSVDDPALLALALNALWTQSCTRAGLAPARARIGTELVALAGRHRLVTFEVLGHLILVQAHSALADFTAAEAHASAADRLGEEYDIPLVAVFTEWYRAVRLAVTGPLAAAAAAYRAAAARLTGTGMSGLDRGILPLAQHCLYLQHGRVSTVDVSGWRTEQPDLLLELRACLAVPGARTTAERRRLYATLTPAAAELAGAGSGLVTLGPVAHYLGDLAAALDLPAAAHYRQAAEVARRAGAPHWVAAAEEAARNSAA</sequence>
<evidence type="ECO:0000256" key="4">
    <source>
        <dbReference type="ARBA" id="ARBA00023163"/>
    </source>
</evidence>
<dbReference type="Proteomes" id="UP001500689">
    <property type="component" value="Unassembled WGS sequence"/>
</dbReference>
<dbReference type="Gene3D" id="1.25.40.10">
    <property type="entry name" value="Tetratricopeptide repeat domain"/>
    <property type="match status" value="1"/>
</dbReference>
<dbReference type="SMART" id="SM00862">
    <property type="entry name" value="Trans_reg_C"/>
    <property type="match status" value="1"/>
</dbReference>
<dbReference type="Pfam" id="PF13191">
    <property type="entry name" value="AAA_16"/>
    <property type="match status" value="1"/>
</dbReference>
<dbReference type="InterPro" id="IPR005158">
    <property type="entry name" value="BTAD"/>
</dbReference>
<evidence type="ECO:0000256" key="1">
    <source>
        <dbReference type="ARBA" id="ARBA00005820"/>
    </source>
</evidence>
<dbReference type="InterPro" id="IPR011990">
    <property type="entry name" value="TPR-like_helical_dom_sf"/>
</dbReference>
<gene>
    <name evidence="7" type="ORF">GCM10022222_24520</name>
</gene>
<dbReference type="SUPFAM" id="SSF52540">
    <property type="entry name" value="P-loop containing nucleoside triphosphate hydrolases"/>
    <property type="match status" value="1"/>
</dbReference>
<evidence type="ECO:0000259" key="6">
    <source>
        <dbReference type="PROSITE" id="PS51755"/>
    </source>
</evidence>
<dbReference type="Gene3D" id="1.10.10.10">
    <property type="entry name" value="Winged helix-like DNA-binding domain superfamily/Winged helix DNA-binding domain"/>
    <property type="match status" value="1"/>
</dbReference>
<reference evidence="8" key="1">
    <citation type="journal article" date="2019" name="Int. J. Syst. Evol. Microbiol.">
        <title>The Global Catalogue of Microorganisms (GCM) 10K type strain sequencing project: providing services to taxonomists for standard genome sequencing and annotation.</title>
        <authorList>
            <consortium name="The Broad Institute Genomics Platform"/>
            <consortium name="The Broad Institute Genome Sequencing Center for Infectious Disease"/>
            <person name="Wu L."/>
            <person name="Ma J."/>
        </authorList>
    </citation>
    <scope>NUCLEOTIDE SEQUENCE [LARGE SCALE GENOMIC DNA]</scope>
    <source>
        <strain evidence="8">JCM 16898</strain>
    </source>
</reference>
<dbReference type="Pfam" id="PF03704">
    <property type="entry name" value="BTAD"/>
    <property type="match status" value="1"/>
</dbReference>
<accession>A0ABP6VVF3</accession>
<dbReference type="CDD" id="cd15831">
    <property type="entry name" value="BTAD"/>
    <property type="match status" value="1"/>
</dbReference>
<dbReference type="Pfam" id="PF00486">
    <property type="entry name" value="Trans_reg_C"/>
    <property type="match status" value="1"/>
</dbReference>
<dbReference type="RefSeq" id="WP_344858768.1">
    <property type="nucleotide sequence ID" value="NZ_BAAAZN010000004.1"/>
</dbReference>
<dbReference type="PANTHER" id="PTHR35807">
    <property type="entry name" value="TRANSCRIPTIONAL REGULATOR REDD-RELATED"/>
    <property type="match status" value="1"/>
</dbReference>
<organism evidence="7 8">
    <name type="scientific">Amycolatopsis ultiminotia</name>
    <dbReference type="NCBI Taxonomy" id="543629"/>
    <lineage>
        <taxon>Bacteria</taxon>
        <taxon>Bacillati</taxon>
        <taxon>Actinomycetota</taxon>
        <taxon>Actinomycetes</taxon>
        <taxon>Pseudonocardiales</taxon>
        <taxon>Pseudonocardiaceae</taxon>
        <taxon>Amycolatopsis</taxon>
    </lineage>
</organism>
<name>A0ABP6VVF3_9PSEU</name>
<dbReference type="InterPro" id="IPR016032">
    <property type="entry name" value="Sig_transdc_resp-reg_C-effctor"/>
</dbReference>
<dbReference type="InterPro" id="IPR051677">
    <property type="entry name" value="AfsR-DnrI-RedD_regulator"/>
</dbReference>
<protein>
    <recommendedName>
        <fullName evidence="6">OmpR/PhoB-type domain-containing protein</fullName>
    </recommendedName>
</protein>
<keyword evidence="8" id="KW-1185">Reference proteome</keyword>
<evidence type="ECO:0000313" key="7">
    <source>
        <dbReference type="EMBL" id="GAA3539968.1"/>
    </source>
</evidence>
<proteinExistence type="inferred from homology"/>
<evidence type="ECO:0000256" key="2">
    <source>
        <dbReference type="ARBA" id="ARBA00023015"/>
    </source>
</evidence>
<keyword evidence="3 5" id="KW-0238">DNA-binding</keyword>